<organism evidence="9 10">
    <name type="scientific">Fictibacillus arsenicus</name>
    <dbReference type="NCBI Taxonomy" id="255247"/>
    <lineage>
        <taxon>Bacteria</taxon>
        <taxon>Bacillati</taxon>
        <taxon>Bacillota</taxon>
        <taxon>Bacilli</taxon>
        <taxon>Bacillales</taxon>
        <taxon>Fictibacillaceae</taxon>
        <taxon>Fictibacillus</taxon>
    </lineage>
</organism>
<keyword evidence="6 7" id="KW-0472">Membrane</keyword>
<protein>
    <recommendedName>
        <fullName evidence="8">ABC transmembrane type-1 domain-containing protein</fullName>
    </recommendedName>
</protein>
<evidence type="ECO:0000256" key="7">
    <source>
        <dbReference type="SAM" id="Phobius"/>
    </source>
</evidence>
<feature type="transmembrane region" description="Helical" evidence="7">
    <location>
        <begin position="96"/>
        <end position="121"/>
    </location>
</feature>
<dbReference type="AlphaFoldDB" id="A0A1V3G5G1"/>
<dbReference type="Pfam" id="PF00528">
    <property type="entry name" value="BPD_transp_1"/>
    <property type="match status" value="1"/>
</dbReference>
<keyword evidence="2" id="KW-0813">Transport</keyword>
<dbReference type="EMBL" id="MQMF01000004">
    <property type="protein sequence ID" value="OOE09962.1"/>
    <property type="molecule type" value="Genomic_DNA"/>
</dbReference>
<comment type="caution">
    <text evidence="9">The sequence shown here is derived from an EMBL/GenBank/DDBJ whole genome shotgun (WGS) entry which is preliminary data.</text>
</comment>
<keyword evidence="3" id="KW-1003">Cell membrane</keyword>
<dbReference type="Proteomes" id="UP000188597">
    <property type="component" value="Unassembled WGS sequence"/>
</dbReference>
<reference evidence="9 10" key="1">
    <citation type="submission" date="2016-11" db="EMBL/GenBank/DDBJ databases">
        <authorList>
            <person name="Jaros S."/>
            <person name="Januszkiewicz K."/>
            <person name="Wedrychowicz H."/>
        </authorList>
    </citation>
    <scope>NUCLEOTIDE SEQUENCE [LARGE SCALE GENOMIC DNA]</scope>
    <source>
        <strain evidence="9 10">Con a/3</strain>
    </source>
</reference>
<feature type="transmembrane region" description="Helical" evidence="7">
    <location>
        <begin position="279"/>
        <end position="299"/>
    </location>
</feature>
<dbReference type="InterPro" id="IPR035906">
    <property type="entry name" value="MetI-like_sf"/>
</dbReference>
<dbReference type="GO" id="GO:0055085">
    <property type="term" value="P:transmembrane transport"/>
    <property type="evidence" value="ECO:0007669"/>
    <property type="project" value="InterPro"/>
</dbReference>
<name>A0A1V3G5G1_9BACL</name>
<evidence type="ECO:0000256" key="2">
    <source>
        <dbReference type="ARBA" id="ARBA00022448"/>
    </source>
</evidence>
<feature type="transmembrane region" description="Helical" evidence="7">
    <location>
        <begin position="239"/>
        <end position="259"/>
    </location>
</feature>
<evidence type="ECO:0000256" key="4">
    <source>
        <dbReference type="ARBA" id="ARBA00022692"/>
    </source>
</evidence>
<evidence type="ECO:0000313" key="9">
    <source>
        <dbReference type="EMBL" id="OOE09962.1"/>
    </source>
</evidence>
<dbReference type="GO" id="GO:0005886">
    <property type="term" value="C:plasma membrane"/>
    <property type="evidence" value="ECO:0007669"/>
    <property type="project" value="UniProtKB-SubCell"/>
</dbReference>
<proteinExistence type="predicted"/>
<evidence type="ECO:0000256" key="5">
    <source>
        <dbReference type="ARBA" id="ARBA00022989"/>
    </source>
</evidence>
<dbReference type="SUPFAM" id="SSF161098">
    <property type="entry name" value="MetI-like"/>
    <property type="match status" value="1"/>
</dbReference>
<keyword evidence="4 7" id="KW-0812">Transmembrane</keyword>
<dbReference type="PANTHER" id="PTHR30465">
    <property type="entry name" value="INNER MEMBRANE ABC TRANSPORTER"/>
    <property type="match status" value="1"/>
</dbReference>
<comment type="subcellular location">
    <subcellularLocation>
        <location evidence="1">Cell membrane</location>
        <topology evidence="1">Multi-pass membrane protein</topology>
    </subcellularLocation>
</comment>
<evidence type="ECO:0000256" key="1">
    <source>
        <dbReference type="ARBA" id="ARBA00004651"/>
    </source>
</evidence>
<evidence type="ECO:0000256" key="6">
    <source>
        <dbReference type="ARBA" id="ARBA00023136"/>
    </source>
</evidence>
<dbReference type="PANTHER" id="PTHR30465:SF44">
    <property type="entry name" value="ABC-TYPE DIPEPTIDE_OLIGOPEPTIDE TRANSPORT SYSTEM, PERMEASE COMPONENT"/>
    <property type="match status" value="1"/>
</dbReference>
<dbReference type="CDD" id="cd06261">
    <property type="entry name" value="TM_PBP2"/>
    <property type="match status" value="1"/>
</dbReference>
<evidence type="ECO:0000256" key="3">
    <source>
        <dbReference type="ARBA" id="ARBA00022475"/>
    </source>
</evidence>
<evidence type="ECO:0000313" key="10">
    <source>
        <dbReference type="Proteomes" id="UP000188597"/>
    </source>
</evidence>
<feature type="transmembrane region" description="Helical" evidence="7">
    <location>
        <begin position="180"/>
        <end position="201"/>
    </location>
</feature>
<dbReference type="Gene3D" id="1.10.3720.10">
    <property type="entry name" value="MetI-like"/>
    <property type="match status" value="1"/>
</dbReference>
<keyword evidence="5 7" id="KW-1133">Transmembrane helix</keyword>
<gene>
    <name evidence="9" type="ORF">UN64_16250</name>
</gene>
<accession>A0A1V3G5G1</accession>
<feature type="transmembrane region" description="Helical" evidence="7">
    <location>
        <begin position="142"/>
        <end position="160"/>
    </location>
</feature>
<dbReference type="OrthoDB" id="2958608at2"/>
<dbReference type="InterPro" id="IPR000515">
    <property type="entry name" value="MetI-like"/>
</dbReference>
<evidence type="ECO:0000259" key="8">
    <source>
        <dbReference type="Pfam" id="PF00528"/>
    </source>
</evidence>
<feature type="domain" description="ABC transmembrane type-1" evidence="8">
    <location>
        <begin position="116"/>
        <end position="277"/>
    </location>
</feature>
<sequence>MRKVILNLQQLFLLCSSIILIAAVPSFLAGDDGIEFSLLRYGESVAGTLKNLLNPDSLTLYIHSQNMILEPMPVNLSYEFVNEIYEIPLFPEVWDIVIYTLFLLLISFAAVIILAVMLGWCAELLPPSYKRAALRISEFLEALPDLFFVFCIQLAVVWIYKKTGFLAANPFTSSREPSILLPVITLSIVPAIYLFRLQLVLSQTEIEKDYITFARSKGLSNSHIVFHHLIKNTISELSIHLPFIMLLLFSQMIILEYLFNLNGIIQILLSEQPAATRAVLLMLIAFPLFAAVKGIKLFIKKERISNAA</sequence>
<dbReference type="RefSeq" id="WP_077364698.1">
    <property type="nucleotide sequence ID" value="NZ_MQMF01000004.1"/>
</dbReference>